<dbReference type="EMBL" id="JAGGJA010000003">
    <property type="protein sequence ID" value="MCW9706274.1"/>
    <property type="molecule type" value="Genomic_DNA"/>
</dbReference>
<gene>
    <name evidence="1" type="ORF">J6I44_05390</name>
</gene>
<dbReference type="RefSeq" id="WP_265764978.1">
    <property type="nucleotide sequence ID" value="NZ_JAGGJA010000003.1"/>
</dbReference>
<evidence type="ECO:0000313" key="2">
    <source>
        <dbReference type="Proteomes" id="UP001207918"/>
    </source>
</evidence>
<reference evidence="1 2" key="1">
    <citation type="submission" date="2021-03" db="EMBL/GenBank/DDBJ databases">
        <title>Aliifodinibius sp. nov., a new bacterium isolated from saline soil.</title>
        <authorList>
            <person name="Galisteo C."/>
            <person name="De La Haba R."/>
            <person name="Sanchez-Porro C."/>
            <person name="Ventosa A."/>
        </authorList>
    </citation>
    <scope>NUCLEOTIDE SEQUENCE [LARGE SCALE GENOMIC DNA]</scope>
    <source>
        <strain evidence="1 2">1BSP15-2V2</strain>
    </source>
</reference>
<keyword evidence="2" id="KW-1185">Reference proteome</keyword>
<proteinExistence type="predicted"/>
<organism evidence="1 2">
    <name type="scientific">Fodinibius salsisoli</name>
    <dbReference type="NCBI Taxonomy" id="2820877"/>
    <lineage>
        <taxon>Bacteria</taxon>
        <taxon>Pseudomonadati</taxon>
        <taxon>Balneolota</taxon>
        <taxon>Balneolia</taxon>
        <taxon>Balneolales</taxon>
        <taxon>Balneolaceae</taxon>
        <taxon>Fodinibius</taxon>
    </lineage>
</organism>
<name>A0ABT3PK25_9BACT</name>
<accession>A0ABT3PK25</accession>
<evidence type="ECO:0000313" key="1">
    <source>
        <dbReference type="EMBL" id="MCW9706274.1"/>
    </source>
</evidence>
<dbReference type="InterPro" id="IPR010982">
    <property type="entry name" value="Lambda_DNA-bd_dom_sf"/>
</dbReference>
<protein>
    <submittedName>
        <fullName evidence="1">Uncharacterized protein</fullName>
    </submittedName>
</protein>
<comment type="caution">
    <text evidence="1">The sequence shown here is derived from an EMBL/GenBank/DDBJ whole genome shotgun (WGS) entry which is preliminary data.</text>
</comment>
<dbReference type="Gene3D" id="1.10.260.40">
    <property type="entry name" value="lambda repressor-like DNA-binding domains"/>
    <property type="match status" value="1"/>
</dbReference>
<dbReference type="Proteomes" id="UP001207918">
    <property type="component" value="Unassembled WGS sequence"/>
</dbReference>
<sequence length="141" mass="16285">MVKNSTDIWSRLSEVLNADNLDEVAKKLGLNASTLRGRKAREAIPYEQIVQNLDVYDLVYVFKDKKINKPVDLLDGINQKDIEKGNLSEIEQYLDKLVQDIEEGPFSSKFKLRMVASLMRIADDNLKNFQEEITRVPLEER</sequence>